<reference evidence="3 4" key="1">
    <citation type="journal article" date="2016" name="Nat. Commun.">
        <title>Thousands of microbial genomes shed light on interconnected biogeochemical processes in an aquifer system.</title>
        <authorList>
            <person name="Anantharaman K."/>
            <person name="Brown C.T."/>
            <person name="Hug L.A."/>
            <person name="Sharon I."/>
            <person name="Castelle C.J."/>
            <person name="Probst A.J."/>
            <person name="Thomas B.C."/>
            <person name="Singh A."/>
            <person name="Wilkins M.J."/>
            <person name="Karaoz U."/>
            <person name="Brodie E.L."/>
            <person name="Williams K.H."/>
            <person name="Hubbard S.S."/>
            <person name="Banfield J.F."/>
        </authorList>
    </citation>
    <scope>NUCLEOTIDE SEQUENCE [LARGE SCALE GENOMIC DNA]</scope>
</reference>
<evidence type="ECO:0000259" key="2">
    <source>
        <dbReference type="PROSITE" id="PS50914"/>
    </source>
</evidence>
<name>A0A1F7F3R3_UNCRA</name>
<dbReference type="InterPro" id="IPR051686">
    <property type="entry name" value="Lipoprotein_DolP"/>
</dbReference>
<feature type="domain" description="BON" evidence="2">
    <location>
        <begin position="27"/>
        <end position="96"/>
    </location>
</feature>
<dbReference type="Proteomes" id="UP000179243">
    <property type="component" value="Unassembled WGS sequence"/>
</dbReference>
<dbReference type="EMBL" id="MFYX01000131">
    <property type="protein sequence ID" value="OGK01177.1"/>
    <property type="molecule type" value="Genomic_DNA"/>
</dbReference>
<proteinExistence type="predicted"/>
<dbReference type="PANTHER" id="PTHR34606">
    <property type="entry name" value="BON DOMAIN-CONTAINING PROTEIN"/>
    <property type="match status" value="1"/>
</dbReference>
<dbReference type="InterPro" id="IPR007055">
    <property type="entry name" value="BON_dom"/>
</dbReference>
<dbReference type="PROSITE" id="PS50914">
    <property type="entry name" value="BON"/>
    <property type="match status" value="3"/>
</dbReference>
<dbReference type="Pfam" id="PF04972">
    <property type="entry name" value="BON"/>
    <property type="match status" value="3"/>
</dbReference>
<protein>
    <recommendedName>
        <fullName evidence="2">BON domain-containing protein</fullName>
    </recommendedName>
</protein>
<feature type="domain" description="BON" evidence="2">
    <location>
        <begin position="184"/>
        <end position="252"/>
    </location>
</feature>
<accession>A0A1F7F3R3</accession>
<dbReference type="Gene3D" id="3.30.1340.30">
    <property type="match status" value="3"/>
</dbReference>
<evidence type="ECO:0000313" key="4">
    <source>
        <dbReference type="Proteomes" id="UP000179243"/>
    </source>
</evidence>
<dbReference type="PANTHER" id="PTHR34606:SF15">
    <property type="entry name" value="BON DOMAIN-CONTAINING PROTEIN"/>
    <property type="match status" value="1"/>
</dbReference>
<sequence>MKKTKLASMITAAVVILGVSLTLASQKSDRIESSAKKSYVFKTYLKNDDITIKVVNDDIVTLTGTVTEWSHRALAEETVAGFPGVKRVDNKLKVKDESSENSDTWIGMKVKTMLLFHQNVSGFNTEVHVSDGIVTLTGEAANEAQKELTVEYVKDVDGVKNVTNNMTVEKSGKTTVQKAGDTIDDASITAQVKLALLFHHSTSAIKTNVETKNGIVTVRGIAQNSAEKALVGKLVNDIKGVKGLINEITIGQISME</sequence>
<dbReference type="AlphaFoldDB" id="A0A1F7F3R3"/>
<feature type="domain" description="BON" evidence="2">
    <location>
        <begin position="102"/>
        <end position="170"/>
    </location>
</feature>
<organism evidence="3 4">
    <name type="scientific">Candidatus Raymondbacteria bacterium RIFOXYD12_FULL_49_13</name>
    <dbReference type="NCBI Taxonomy" id="1817890"/>
    <lineage>
        <taxon>Bacteria</taxon>
        <taxon>Raymondiibacteriota</taxon>
    </lineage>
</organism>
<dbReference type="InterPro" id="IPR014004">
    <property type="entry name" value="Transpt-assoc_nodulatn_dom_bac"/>
</dbReference>
<evidence type="ECO:0000313" key="3">
    <source>
        <dbReference type="EMBL" id="OGK01177.1"/>
    </source>
</evidence>
<feature type="signal peptide" evidence="1">
    <location>
        <begin position="1"/>
        <end position="24"/>
    </location>
</feature>
<keyword evidence="1" id="KW-0732">Signal</keyword>
<feature type="chain" id="PRO_5009528372" description="BON domain-containing protein" evidence="1">
    <location>
        <begin position="25"/>
        <end position="256"/>
    </location>
</feature>
<evidence type="ECO:0000256" key="1">
    <source>
        <dbReference type="SAM" id="SignalP"/>
    </source>
</evidence>
<gene>
    <name evidence="3" type="ORF">A2519_01495</name>
</gene>
<comment type="caution">
    <text evidence="3">The sequence shown here is derived from an EMBL/GenBank/DDBJ whole genome shotgun (WGS) entry which is preliminary data.</text>
</comment>
<dbReference type="SMART" id="SM00749">
    <property type="entry name" value="BON"/>
    <property type="match status" value="3"/>
</dbReference>